<dbReference type="SMART" id="SM00707">
    <property type="entry name" value="RPEL"/>
    <property type="match status" value="2"/>
</dbReference>
<name>A0A1B0B3F8_9MUSC</name>
<keyword evidence="2" id="KW-0677">Repeat</keyword>
<dbReference type="PANTHER" id="PTHR12751:SF18">
    <property type="entry name" value="PHOSPHATASE AND ACTIN REGULATOR 1"/>
    <property type="match status" value="1"/>
</dbReference>
<evidence type="ECO:0008006" key="7">
    <source>
        <dbReference type="Google" id="ProtNLM"/>
    </source>
</evidence>
<dbReference type="Proteomes" id="UP000092460">
    <property type="component" value="Unassembled WGS sequence"/>
</dbReference>
<evidence type="ECO:0000256" key="3">
    <source>
        <dbReference type="ARBA" id="ARBA00023203"/>
    </source>
</evidence>
<evidence type="ECO:0000256" key="2">
    <source>
        <dbReference type="ARBA" id="ARBA00022737"/>
    </source>
</evidence>
<dbReference type="STRING" id="67801.A0A1B0B3F8"/>
<dbReference type="VEuPathDB" id="VectorBase:GPPI017547"/>
<feature type="compositionally biased region" description="Low complexity" evidence="4">
    <location>
        <begin position="160"/>
        <end position="169"/>
    </location>
</feature>
<evidence type="ECO:0000256" key="1">
    <source>
        <dbReference type="ARBA" id="ARBA00009795"/>
    </source>
</evidence>
<dbReference type="AlphaFoldDB" id="A0A1B0B3F8"/>
<evidence type="ECO:0000313" key="5">
    <source>
        <dbReference type="EnsemblMetazoa" id="GPPI017547-PA"/>
    </source>
</evidence>
<reference evidence="5" key="2">
    <citation type="submission" date="2020-05" db="UniProtKB">
        <authorList>
            <consortium name="EnsemblMetazoa"/>
        </authorList>
    </citation>
    <scope>IDENTIFICATION</scope>
    <source>
        <strain evidence="5">IAEA</strain>
    </source>
</reference>
<dbReference type="GO" id="GO:0003779">
    <property type="term" value="F:actin binding"/>
    <property type="evidence" value="ECO:0007669"/>
    <property type="project" value="UniProtKB-KW"/>
</dbReference>
<dbReference type="EnsemblMetazoa" id="GPPI017547-RA">
    <property type="protein sequence ID" value="GPPI017547-PA"/>
    <property type="gene ID" value="GPPI017547"/>
</dbReference>
<dbReference type="Gene3D" id="6.10.140.2130">
    <property type="match status" value="1"/>
</dbReference>
<feature type="compositionally biased region" description="Polar residues" evidence="4">
    <location>
        <begin position="171"/>
        <end position="206"/>
    </location>
</feature>
<dbReference type="EMBL" id="JXJN01007816">
    <property type="status" value="NOT_ANNOTATED_CDS"/>
    <property type="molecule type" value="Genomic_DNA"/>
</dbReference>
<evidence type="ECO:0000313" key="6">
    <source>
        <dbReference type="Proteomes" id="UP000092460"/>
    </source>
</evidence>
<feature type="region of interest" description="Disordered" evidence="4">
    <location>
        <begin position="152"/>
        <end position="213"/>
    </location>
</feature>
<dbReference type="GO" id="GO:0030036">
    <property type="term" value="P:actin cytoskeleton organization"/>
    <property type="evidence" value="ECO:0007669"/>
    <property type="project" value="TreeGrafter"/>
</dbReference>
<keyword evidence="6" id="KW-1185">Reference proteome</keyword>
<organism evidence="5 6">
    <name type="scientific">Glossina palpalis gambiensis</name>
    <dbReference type="NCBI Taxonomy" id="67801"/>
    <lineage>
        <taxon>Eukaryota</taxon>
        <taxon>Metazoa</taxon>
        <taxon>Ecdysozoa</taxon>
        <taxon>Arthropoda</taxon>
        <taxon>Hexapoda</taxon>
        <taxon>Insecta</taxon>
        <taxon>Pterygota</taxon>
        <taxon>Neoptera</taxon>
        <taxon>Endopterygota</taxon>
        <taxon>Diptera</taxon>
        <taxon>Brachycera</taxon>
        <taxon>Muscomorpha</taxon>
        <taxon>Hippoboscoidea</taxon>
        <taxon>Glossinidae</taxon>
        <taxon>Glossina</taxon>
    </lineage>
</organism>
<dbReference type="PANTHER" id="PTHR12751">
    <property type="entry name" value="PHOSPHATASE AND ACTIN REGULATOR PHACTR"/>
    <property type="match status" value="1"/>
</dbReference>
<dbReference type="InterPro" id="IPR004018">
    <property type="entry name" value="RPEL_repeat"/>
</dbReference>
<accession>A0A1B0B3F8</accession>
<evidence type="ECO:0000256" key="4">
    <source>
        <dbReference type="SAM" id="MobiDB-lite"/>
    </source>
</evidence>
<sequence>MSTICGDLPLGDEFIMEDNLLLNETSKLQGKKQNENSLGAGTRMPSVEWLKNKLSGFECWFNPWKWRRKKTSKKQEASSKSFEHKISISTYRRELVQNDTLVPLGNIQEPDEGLYYNYFNSTSSSYKPNDWILSSGVENNFIPNSIPLKSVLKRKPRHTSSASSSPAISVQDRNNANGESISQSMDNTIASKSTGNKGNDGRSSTPRRPLAIRQDITSNHSLIRQRMFKMNSSRTIENKENTRLCVIHECSNDSGEDDGCMIHCDYDNTGQAKIARKESLSLKLQFRSDKRDLINRNIPHQVTENKQSLRPTIEKLKKKKIVRFNDYVKVSQAHDYDRRVDKPWTKLTLAEKAALCKELNRFKSSEMAVHERSGYLTKLH</sequence>
<reference evidence="6" key="1">
    <citation type="submission" date="2015-01" db="EMBL/GenBank/DDBJ databases">
        <authorList>
            <person name="Aksoy S."/>
            <person name="Warren W."/>
            <person name="Wilson R.K."/>
        </authorList>
    </citation>
    <scope>NUCLEOTIDE SEQUENCE [LARGE SCALE GENOMIC DNA]</scope>
    <source>
        <strain evidence="6">IAEA</strain>
    </source>
</reference>
<protein>
    <recommendedName>
        <fullName evidence="7">Phosphatase and actin regulator 4</fullName>
    </recommendedName>
</protein>
<proteinExistence type="inferred from homology"/>
<comment type="similarity">
    <text evidence="1">Belongs to the phosphatase and actin regulator family.</text>
</comment>
<keyword evidence="3" id="KW-0009">Actin-binding</keyword>